<evidence type="ECO:0000256" key="5">
    <source>
        <dbReference type="SAM" id="Phobius"/>
    </source>
</evidence>
<dbReference type="InterPro" id="IPR045863">
    <property type="entry name" value="CorA_TM1_TM2"/>
</dbReference>
<dbReference type="Gene3D" id="1.20.58.340">
    <property type="entry name" value="Magnesium transport protein CorA, transmembrane region"/>
    <property type="match status" value="1"/>
</dbReference>
<keyword evidence="2 5" id="KW-0812">Transmembrane</keyword>
<accession>A0A6A6QM31</accession>
<evidence type="ECO:0000313" key="6">
    <source>
        <dbReference type="EMBL" id="KAF2493174.1"/>
    </source>
</evidence>
<organism evidence="6 7">
    <name type="scientific">Lophium mytilinum</name>
    <dbReference type="NCBI Taxonomy" id="390894"/>
    <lineage>
        <taxon>Eukaryota</taxon>
        <taxon>Fungi</taxon>
        <taxon>Dikarya</taxon>
        <taxon>Ascomycota</taxon>
        <taxon>Pezizomycotina</taxon>
        <taxon>Dothideomycetes</taxon>
        <taxon>Pleosporomycetidae</taxon>
        <taxon>Mytilinidiales</taxon>
        <taxon>Mytilinidiaceae</taxon>
        <taxon>Lophium</taxon>
    </lineage>
</organism>
<comment type="subcellular location">
    <subcellularLocation>
        <location evidence="1">Membrane</location>
        <topology evidence="1">Multi-pass membrane protein</topology>
    </subcellularLocation>
</comment>
<proteinExistence type="predicted"/>
<keyword evidence="4 5" id="KW-0472">Membrane</keyword>
<dbReference type="EMBL" id="MU004192">
    <property type="protein sequence ID" value="KAF2493174.1"/>
    <property type="molecule type" value="Genomic_DNA"/>
</dbReference>
<protein>
    <submittedName>
        <fullName evidence="6">Uncharacterized protein</fullName>
    </submittedName>
</protein>
<feature type="transmembrane region" description="Helical" evidence="5">
    <location>
        <begin position="313"/>
        <end position="334"/>
    </location>
</feature>
<dbReference type="OrthoDB" id="2830640at2759"/>
<dbReference type="GO" id="GO:0016020">
    <property type="term" value="C:membrane"/>
    <property type="evidence" value="ECO:0007669"/>
    <property type="project" value="UniProtKB-SubCell"/>
</dbReference>
<dbReference type="Proteomes" id="UP000799750">
    <property type="component" value="Unassembled WGS sequence"/>
</dbReference>
<evidence type="ECO:0000256" key="3">
    <source>
        <dbReference type="ARBA" id="ARBA00022989"/>
    </source>
</evidence>
<evidence type="ECO:0000256" key="1">
    <source>
        <dbReference type="ARBA" id="ARBA00004141"/>
    </source>
</evidence>
<dbReference type="AlphaFoldDB" id="A0A6A6QM31"/>
<sequence length="413" mass="47578">MDREKGHRPRLKIFFLDGVPKDPSRLPITSSLLGEIFSTYKVNSRFADFVHRQHMPGQASQSTTSLDHELWFSAVIRSHESYRGKRTDLSRSVIDWQRCCIWGDHHATGDFTYMIWRCPLYIKEMFRETFIGPDGSNLLYHPMLVHAFLAENIVVHAYDFLKYFAEPLYSWENKADELRTAEDYTQRSKAFLALSRQIHQVATDYDILEATIAHLRKESKWYKEAKVAESFDPSTTRKMHSAQRILDEIFENLAREVKLIGTYSNLYLERAKIGVDECFAMMTQRDSEINLRMAAESTNMARASQEDNRSLRVIQIIGAIFLPGSFIASIFGMGFFTTNVNDQGNAVFSASSRWWIYLAVAVPVTILILILMGAYQMWSDALARKKEKSDTLDDVEDIIEQMKRSRSRGSKAG</sequence>
<reference evidence="6" key="1">
    <citation type="journal article" date="2020" name="Stud. Mycol.">
        <title>101 Dothideomycetes genomes: a test case for predicting lifestyles and emergence of pathogens.</title>
        <authorList>
            <person name="Haridas S."/>
            <person name="Albert R."/>
            <person name="Binder M."/>
            <person name="Bloem J."/>
            <person name="Labutti K."/>
            <person name="Salamov A."/>
            <person name="Andreopoulos B."/>
            <person name="Baker S."/>
            <person name="Barry K."/>
            <person name="Bills G."/>
            <person name="Bluhm B."/>
            <person name="Cannon C."/>
            <person name="Castanera R."/>
            <person name="Culley D."/>
            <person name="Daum C."/>
            <person name="Ezra D."/>
            <person name="Gonzalez J."/>
            <person name="Henrissat B."/>
            <person name="Kuo A."/>
            <person name="Liang C."/>
            <person name="Lipzen A."/>
            <person name="Lutzoni F."/>
            <person name="Magnuson J."/>
            <person name="Mondo S."/>
            <person name="Nolan M."/>
            <person name="Ohm R."/>
            <person name="Pangilinan J."/>
            <person name="Park H.-J."/>
            <person name="Ramirez L."/>
            <person name="Alfaro M."/>
            <person name="Sun H."/>
            <person name="Tritt A."/>
            <person name="Yoshinaga Y."/>
            <person name="Zwiers L.-H."/>
            <person name="Turgeon B."/>
            <person name="Goodwin S."/>
            <person name="Spatafora J."/>
            <person name="Crous P."/>
            <person name="Grigoriev I."/>
        </authorList>
    </citation>
    <scope>NUCLEOTIDE SEQUENCE</scope>
    <source>
        <strain evidence="6">CBS 269.34</strain>
    </source>
</reference>
<evidence type="ECO:0000256" key="2">
    <source>
        <dbReference type="ARBA" id="ARBA00022692"/>
    </source>
</evidence>
<feature type="transmembrane region" description="Helical" evidence="5">
    <location>
        <begin position="354"/>
        <end position="378"/>
    </location>
</feature>
<evidence type="ECO:0000256" key="4">
    <source>
        <dbReference type="ARBA" id="ARBA00023136"/>
    </source>
</evidence>
<keyword evidence="7" id="KW-1185">Reference proteome</keyword>
<evidence type="ECO:0000313" key="7">
    <source>
        <dbReference type="Proteomes" id="UP000799750"/>
    </source>
</evidence>
<dbReference type="SUPFAM" id="SSF144083">
    <property type="entry name" value="Magnesium transport protein CorA, transmembrane region"/>
    <property type="match status" value="1"/>
</dbReference>
<gene>
    <name evidence="6" type="ORF">BU16DRAFT_540895</name>
</gene>
<keyword evidence="3 5" id="KW-1133">Transmembrane helix</keyword>
<name>A0A6A6QM31_9PEZI</name>